<reference evidence="1" key="2">
    <citation type="journal article" date="2015" name="Data Brief">
        <title>Shoot transcriptome of the giant reed, Arundo donax.</title>
        <authorList>
            <person name="Barrero R.A."/>
            <person name="Guerrero F.D."/>
            <person name="Moolhuijzen P."/>
            <person name="Goolsby J.A."/>
            <person name="Tidwell J."/>
            <person name="Bellgard S.E."/>
            <person name="Bellgard M.I."/>
        </authorList>
    </citation>
    <scope>NUCLEOTIDE SEQUENCE</scope>
    <source>
        <tissue evidence="1">Shoot tissue taken approximately 20 cm above the soil surface</tissue>
    </source>
</reference>
<dbReference type="EMBL" id="GBRH01260827">
    <property type="protein sequence ID" value="JAD37068.1"/>
    <property type="molecule type" value="Transcribed_RNA"/>
</dbReference>
<evidence type="ECO:0000313" key="1">
    <source>
        <dbReference type="EMBL" id="JAD37068.1"/>
    </source>
</evidence>
<reference evidence="1" key="1">
    <citation type="submission" date="2014-09" db="EMBL/GenBank/DDBJ databases">
        <authorList>
            <person name="Magalhaes I.L.F."/>
            <person name="Oliveira U."/>
            <person name="Santos F.R."/>
            <person name="Vidigal T.H.D.A."/>
            <person name="Brescovit A.D."/>
            <person name="Santos A.J."/>
        </authorList>
    </citation>
    <scope>NUCLEOTIDE SEQUENCE</scope>
    <source>
        <tissue evidence="1">Shoot tissue taken approximately 20 cm above the soil surface</tissue>
    </source>
</reference>
<protein>
    <submittedName>
        <fullName evidence="1">Uncharacterized protein</fullName>
    </submittedName>
</protein>
<sequence>MCRAEPCSAQAEM</sequence>
<organism evidence="1">
    <name type="scientific">Arundo donax</name>
    <name type="common">Giant reed</name>
    <name type="synonym">Donax arundinaceus</name>
    <dbReference type="NCBI Taxonomy" id="35708"/>
    <lineage>
        <taxon>Eukaryota</taxon>
        <taxon>Viridiplantae</taxon>
        <taxon>Streptophyta</taxon>
        <taxon>Embryophyta</taxon>
        <taxon>Tracheophyta</taxon>
        <taxon>Spermatophyta</taxon>
        <taxon>Magnoliopsida</taxon>
        <taxon>Liliopsida</taxon>
        <taxon>Poales</taxon>
        <taxon>Poaceae</taxon>
        <taxon>PACMAD clade</taxon>
        <taxon>Arundinoideae</taxon>
        <taxon>Arundineae</taxon>
        <taxon>Arundo</taxon>
    </lineage>
</organism>
<accession>A0A0A8ZHB4</accession>
<proteinExistence type="predicted"/>
<name>A0A0A8ZHB4_ARUDO</name>